<proteinExistence type="predicted"/>
<evidence type="ECO:0000256" key="1">
    <source>
        <dbReference type="SAM" id="MobiDB-lite"/>
    </source>
</evidence>
<sequence>MLGITGLGFEQKASRMQSYARKERRREEMIGSGTIKRRDVDGDSGGGGEDSGSEPDKSQVTKTGSRLHRCDRVEDAKQREEGDDDGWRGGSRDVAVKR</sequence>
<comment type="caution">
    <text evidence="2">The sequence shown here is derived from an EMBL/GenBank/DDBJ whole genome shotgun (WGS) entry which is preliminary data.</text>
</comment>
<organism evidence="2 3">
    <name type="scientific">Aspergillus nomiae NRRL (strain ATCC 15546 / NRRL 13137 / CBS 260.88 / M93)</name>
    <dbReference type="NCBI Taxonomy" id="1509407"/>
    <lineage>
        <taxon>Eukaryota</taxon>
        <taxon>Fungi</taxon>
        <taxon>Dikarya</taxon>
        <taxon>Ascomycota</taxon>
        <taxon>Pezizomycotina</taxon>
        <taxon>Eurotiomycetes</taxon>
        <taxon>Eurotiomycetidae</taxon>
        <taxon>Eurotiales</taxon>
        <taxon>Aspergillaceae</taxon>
        <taxon>Aspergillus</taxon>
        <taxon>Aspergillus subgen. Circumdati</taxon>
    </lineage>
</organism>
<protein>
    <submittedName>
        <fullName evidence="2">Uncharacterized protein</fullName>
    </submittedName>
</protein>
<dbReference type="GeneID" id="26809247"/>
<keyword evidence="3" id="KW-1185">Reference proteome</keyword>
<dbReference type="AlphaFoldDB" id="A0A0L1IVF5"/>
<evidence type="ECO:0000313" key="2">
    <source>
        <dbReference type="EMBL" id="KNG83173.1"/>
    </source>
</evidence>
<feature type="region of interest" description="Disordered" evidence="1">
    <location>
        <begin position="1"/>
        <end position="98"/>
    </location>
</feature>
<feature type="compositionally biased region" description="Basic and acidic residues" evidence="1">
    <location>
        <begin position="68"/>
        <end position="98"/>
    </location>
</feature>
<dbReference type="EMBL" id="JNOM01000287">
    <property type="protein sequence ID" value="KNG83173.1"/>
    <property type="molecule type" value="Genomic_DNA"/>
</dbReference>
<name>A0A0L1IVF5_ASPN3</name>
<dbReference type="Proteomes" id="UP000037505">
    <property type="component" value="Unassembled WGS sequence"/>
</dbReference>
<gene>
    <name evidence="2" type="ORF">ANOM_007443</name>
</gene>
<accession>A0A0L1IVF5</accession>
<evidence type="ECO:0000313" key="3">
    <source>
        <dbReference type="Proteomes" id="UP000037505"/>
    </source>
</evidence>
<dbReference type="RefSeq" id="XP_015404096.1">
    <property type="nucleotide sequence ID" value="XM_015552699.1"/>
</dbReference>
<reference evidence="2 3" key="1">
    <citation type="submission" date="2014-06" db="EMBL/GenBank/DDBJ databases">
        <title>The Genome of the Aflatoxigenic Filamentous Fungus Aspergillus nomius.</title>
        <authorList>
            <person name="Moore M.G."/>
            <person name="Shannon B.M."/>
            <person name="Brian M.M."/>
        </authorList>
    </citation>
    <scope>NUCLEOTIDE SEQUENCE [LARGE SCALE GENOMIC DNA]</scope>
    <source>
        <strain evidence="2 3">NRRL 13137</strain>
    </source>
</reference>